<reference evidence="2" key="1">
    <citation type="submission" date="2016-10" db="EMBL/GenBank/DDBJ databases">
        <authorList>
            <person name="Varghese N."/>
            <person name="Submissions S."/>
        </authorList>
    </citation>
    <scope>NUCLEOTIDE SEQUENCE [LARGE SCALE GENOMIC DNA]</scope>
    <source>
        <strain evidence="2">CGMCC 1.10783</strain>
    </source>
</reference>
<sequence length="112" mass="11728">MALTDHERHQLELLAEQLMQQDPRLAAKLSAGADGTGEATHPARRAAGGFTLFVGLFAFMAGIATQVTGLGFLGFAIMATGAYFVFEHTRLRISFRHATAPDPDGGGAPASG</sequence>
<dbReference type="AlphaFoldDB" id="A0A1G8TLZ3"/>
<organism evidence="1 2">
    <name type="scientific">Arthrobacter cupressi</name>
    <dbReference type="NCBI Taxonomy" id="1045773"/>
    <lineage>
        <taxon>Bacteria</taxon>
        <taxon>Bacillati</taxon>
        <taxon>Actinomycetota</taxon>
        <taxon>Actinomycetes</taxon>
        <taxon>Micrococcales</taxon>
        <taxon>Micrococcaceae</taxon>
        <taxon>Arthrobacter</taxon>
    </lineage>
</organism>
<dbReference type="RefSeq" id="WP_074589750.1">
    <property type="nucleotide sequence ID" value="NZ_FNEI01000010.1"/>
</dbReference>
<evidence type="ECO:0000313" key="1">
    <source>
        <dbReference type="EMBL" id="SDJ42414.1"/>
    </source>
</evidence>
<evidence type="ECO:0008006" key="3">
    <source>
        <dbReference type="Google" id="ProtNLM"/>
    </source>
</evidence>
<dbReference type="OrthoDB" id="4950191at2"/>
<name>A0A1G8TLZ3_9MICC</name>
<accession>A0A1G8TLZ3</accession>
<proteinExistence type="predicted"/>
<evidence type="ECO:0000313" key="2">
    <source>
        <dbReference type="Proteomes" id="UP000182130"/>
    </source>
</evidence>
<protein>
    <recommendedName>
        <fullName evidence="3">DUF3040 domain-containing protein</fullName>
    </recommendedName>
</protein>
<dbReference type="Pfam" id="PF11239">
    <property type="entry name" value="DUF3040"/>
    <property type="match status" value="1"/>
</dbReference>
<gene>
    <name evidence="1" type="ORF">SAMN05216555_110145</name>
</gene>
<dbReference type="Proteomes" id="UP000182130">
    <property type="component" value="Unassembled WGS sequence"/>
</dbReference>
<keyword evidence="2" id="KW-1185">Reference proteome</keyword>
<dbReference type="STRING" id="1045773.SAMN05216555_110145"/>
<dbReference type="EMBL" id="FNEI01000010">
    <property type="protein sequence ID" value="SDJ42414.1"/>
    <property type="molecule type" value="Genomic_DNA"/>
</dbReference>
<dbReference type="InterPro" id="IPR021401">
    <property type="entry name" value="DUF3040"/>
</dbReference>